<keyword evidence="1 3" id="KW-0808">Transferase</keyword>
<dbReference type="SUPFAM" id="SSF64005">
    <property type="entry name" value="Undecaprenyl diphosphate synthase"/>
    <property type="match status" value="1"/>
</dbReference>
<dbReference type="InterPro" id="IPR036424">
    <property type="entry name" value="UPP_synth-like_sf"/>
</dbReference>
<dbReference type="OrthoDB" id="3774674at2"/>
<protein>
    <recommendedName>
        <fullName evidence="3">Isoprenyl transferase</fullName>
        <ecNumber evidence="3">2.5.1.-</ecNumber>
    </recommendedName>
</protein>
<comment type="cofactor">
    <cofactor evidence="3">
        <name>Mg(2+)</name>
        <dbReference type="ChEBI" id="CHEBI:18420"/>
    </cofactor>
    <text evidence="3">Binds 2 magnesium ions per subunit.</text>
</comment>
<feature type="binding site" evidence="3">
    <location>
        <begin position="75"/>
        <end position="77"/>
    </location>
    <ligand>
        <name>substrate</name>
    </ligand>
</feature>
<name>A0A563DSR6_9MICO</name>
<evidence type="ECO:0000313" key="6">
    <source>
        <dbReference type="Proteomes" id="UP000320244"/>
    </source>
</evidence>
<keyword evidence="3" id="KW-0479">Metal-binding</keyword>
<keyword evidence="3" id="KW-0460">Magnesium</keyword>
<dbReference type="AlphaFoldDB" id="A0A563DSR6"/>
<dbReference type="NCBIfam" id="TIGR00055">
    <property type="entry name" value="uppS"/>
    <property type="match status" value="1"/>
</dbReference>
<gene>
    <name evidence="5" type="primary">uppS</name>
    <name evidence="5" type="ORF">FGL98_22020</name>
</gene>
<dbReference type="InterPro" id="IPR001441">
    <property type="entry name" value="UPP_synth-like"/>
</dbReference>
<dbReference type="InterPro" id="IPR018520">
    <property type="entry name" value="UPP_synth-like_CS"/>
</dbReference>
<dbReference type="GO" id="GO:0005886">
    <property type="term" value="C:plasma membrane"/>
    <property type="evidence" value="ECO:0007669"/>
    <property type="project" value="TreeGrafter"/>
</dbReference>
<dbReference type="RefSeq" id="WP_146320548.1">
    <property type="nucleotide sequence ID" value="NZ_VCQV01000046.1"/>
</dbReference>
<comment type="caution">
    <text evidence="3">Lacks conserved residue(s) required for the propagation of feature annotation.</text>
</comment>
<dbReference type="HAMAP" id="MF_01139">
    <property type="entry name" value="ISPT"/>
    <property type="match status" value="1"/>
</dbReference>
<feature type="binding site" evidence="3">
    <location>
        <position position="214"/>
    </location>
    <ligand>
        <name>Mg(2+)</name>
        <dbReference type="ChEBI" id="CHEBI:18420"/>
    </ligand>
</feature>
<feature type="binding site" evidence="3">
    <location>
        <position position="195"/>
    </location>
    <ligand>
        <name>substrate</name>
    </ligand>
</feature>
<feature type="binding site" evidence="3">
    <location>
        <position position="47"/>
    </location>
    <ligand>
        <name>substrate</name>
    </ligand>
</feature>
<proteinExistence type="inferred from homology"/>
<dbReference type="PANTHER" id="PTHR10291">
    <property type="entry name" value="DEHYDRODOLICHYL DIPHOSPHATE SYNTHASE FAMILY MEMBER"/>
    <property type="match status" value="1"/>
</dbReference>
<dbReference type="PROSITE" id="PS01066">
    <property type="entry name" value="UPP_SYNTHASE"/>
    <property type="match status" value="1"/>
</dbReference>
<evidence type="ECO:0000256" key="1">
    <source>
        <dbReference type="ARBA" id="ARBA00022679"/>
    </source>
</evidence>
<organism evidence="5 6">
    <name type="scientific">Leekyejoonella antrihumi</name>
    <dbReference type="NCBI Taxonomy" id="1660198"/>
    <lineage>
        <taxon>Bacteria</taxon>
        <taxon>Bacillati</taxon>
        <taxon>Actinomycetota</taxon>
        <taxon>Actinomycetes</taxon>
        <taxon>Micrococcales</taxon>
        <taxon>Dermacoccaceae</taxon>
        <taxon>Leekyejoonella</taxon>
    </lineage>
</organism>
<reference evidence="5 6" key="2">
    <citation type="submission" date="2019-08" db="EMBL/GenBank/DDBJ databases">
        <title>Jejuicoccus antrihumi gen. nov., sp. nov., a new member of the family Dermacoccaceae isolated from a cave.</title>
        <authorList>
            <person name="Schumann P."/>
            <person name="Kim I.S."/>
        </authorList>
    </citation>
    <scope>NUCLEOTIDE SEQUENCE [LARGE SCALE GENOMIC DNA]</scope>
    <source>
        <strain evidence="5 6">C5-26</strain>
    </source>
</reference>
<sequence>MTRLRFRRREEAPSRPQGPLPRHVGVIMDGNRRWARAAGFANASVGHKVGADHLADLLGWLHARGIDHASVYVLSADNIRKREGAEIEYLFDLIRTVLPVKVRESEWWQLHIAGDLTLLPVACSEALQAAMVETEGRPAQLTLAIGYDPRQDVTDAVRRVLRGIGGEPPDGAGFVDAITSALPGGSVKDIDLVIRTSGERRISGFFPWQSQKAEIHVSKKLWPAFSEHDLDLAIDDYRRRTAPSPAAC</sequence>
<dbReference type="GO" id="GO:0033850">
    <property type="term" value="F:Z-farnesyl diphosphate synthase activity"/>
    <property type="evidence" value="ECO:0007669"/>
    <property type="project" value="TreeGrafter"/>
</dbReference>
<dbReference type="Gene3D" id="3.40.1180.10">
    <property type="entry name" value="Decaprenyl diphosphate synthase-like"/>
    <property type="match status" value="1"/>
</dbReference>
<feature type="binding site" evidence="3">
    <location>
        <position position="29"/>
    </location>
    <ligand>
        <name>Mg(2+)</name>
        <dbReference type="ChEBI" id="CHEBI:18420"/>
    </ligand>
</feature>
<dbReference type="GO" id="GO:0045547">
    <property type="term" value="F:ditrans,polycis-polyprenyl diphosphate synthase [(2E,6E)-farnesyl diphosphate specific] activity"/>
    <property type="evidence" value="ECO:0007669"/>
    <property type="project" value="TreeGrafter"/>
</dbReference>
<feature type="binding site" evidence="3">
    <location>
        <position position="82"/>
    </location>
    <ligand>
        <name>substrate</name>
    </ligand>
</feature>
<comment type="function">
    <text evidence="3">Catalyzes the condensation of isopentenyl diphosphate (IPP) with allylic pyrophosphates generating different type of terpenoids.</text>
</comment>
<dbReference type="Proteomes" id="UP000320244">
    <property type="component" value="Unassembled WGS sequence"/>
</dbReference>
<feature type="active site" evidence="3">
    <location>
        <position position="29"/>
    </location>
</feature>
<dbReference type="CDD" id="cd00475">
    <property type="entry name" value="Cis_IPPS"/>
    <property type="match status" value="1"/>
</dbReference>
<comment type="similarity">
    <text evidence="2">Belongs to the UPP synthase family. Z-FPP synthase subfamily.</text>
</comment>
<evidence type="ECO:0000313" key="5">
    <source>
        <dbReference type="EMBL" id="TWP33209.1"/>
    </source>
</evidence>
<dbReference type="Pfam" id="PF01255">
    <property type="entry name" value="Prenyltransf"/>
    <property type="match status" value="1"/>
</dbReference>
<feature type="binding site" evidence="3">
    <location>
        <begin position="201"/>
        <end position="203"/>
    </location>
    <ligand>
        <name>substrate</name>
    </ligand>
</feature>
<dbReference type="GO" id="GO:0016094">
    <property type="term" value="P:polyprenol biosynthetic process"/>
    <property type="evidence" value="ECO:0007669"/>
    <property type="project" value="TreeGrafter"/>
</dbReference>
<dbReference type="EMBL" id="VCQV01000046">
    <property type="protein sequence ID" value="TWP33209.1"/>
    <property type="molecule type" value="Genomic_DNA"/>
</dbReference>
<dbReference type="EC" id="2.5.1.-" evidence="3"/>
<dbReference type="PANTHER" id="PTHR10291:SF43">
    <property type="entry name" value="DEHYDRODOLICHYL DIPHOSPHATE SYNTHASE COMPLEX SUBUNIT DHDDS"/>
    <property type="match status" value="1"/>
</dbReference>
<dbReference type="GO" id="GO:0000287">
    <property type="term" value="F:magnesium ion binding"/>
    <property type="evidence" value="ECO:0007669"/>
    <property type="project" value="UniProtKB-UniRule"/>
</dbReference>
<comment type="subunit">
    <text evidence="3">Homodimer.</text>
</comment>
<feature type="binding site" evidence="3">
    <location>
        <position position="34"/>
    </location>
    <ligand>
        <name>substrate</name>
    </ligand>
</feature>
<evidence type="ECO:0000256" key="2">
    <source>
        <dbReference type="ARBA" id="ARBA00038453"/>
    </source>
</evidence>
<keyword evidence="6" id="KW-1185">Reference proteome</keyword>
<evidence type="ECO:0000256" key="3">
    <source>
        <dbReference type="HAMAP-Rule" id="MF_01139"/>
    </source>
</evidence>
<evidence type="ECO:0000256" key="4">
    <source>
        <dbReference type="SAM" id="MobiDB-lite"/>
    </source>
</evidence>
<comment type="caution">
    <text evidence="5">The sequence shown here is derived from an EMBL/GenBank/DDBJ whole genome shotgun (WGS) entry which is preliminary data.</text>
</comment>
<accession>A0A563DSR6</accession>
<feature type="active site" description="Proton acceptor" evidence="3">
    <location>
        <position position="78"/>
    </location>
</feature>
<feature type="region of interest" description="Disordered" evidence="4">
    <location>
        <begin position="1"/>
        <end position="22"/>
    </location>
</feature>
<reference evidence="5 6" key="1">
    <citation type="submission" date="2019-05" db="EMBL/GenBank/DDBJ databases">
        <authorList>
            <person name="Lee S.D."/>
        </authorList>
    </citation>
    <scope>NUCLEOTIDE SEQUENCE [LARGE SCALE GENOMIC DNA]</scope>
    <source>
        <strain evidence="5 6">C5-26</strain>
    </source>
</reference>
<feature type="binding site" evidence="3">
    <location>
        <begin position="30"/>
        <end position="33"/>
    </location>
    <ligand>
        <name>substrate</name>
    </ligand>
</feature>